<feature type="transmembrane region" description="Helical" evidence="1">
    <location>
        <begin position="12"/>
        <end position="34"/>
    </location>
</feature>
<keyword evidence="1" id="KW-0812">Transmembrane</keyword>
<dbReference type="AlphaFoldDB" id="A0A935CG86"/>
<dbReference type="SUPFAM" id="SSF56219">
    <property type="entry name" value="DNase I-like"/>
    <property type="match status" value="1"/>
</dbReference>
<proteinExistence type="predicted"/>
<dbReference type="EMBL" id="JADIXZ010000005">
    <property type="protein sequence ID" value="MBK6301866.1"/>
    <property type="molecule type" value="Genomic_DNA"/>
</dbReference>
<evidence type="ECO:0000313" key="5">
    <source>
        <dbReference type="Proteomes" id="UP000718281"/>
    </source>
</evidence>
<evidence type="ECO:0000313" key="3">
    <source>
        <dbReference type="EMBL" id="MBK6301866.1"/>
    </source>
</evidence>
<protein>
    <submittedName>
        <fullName evidence="3">Endonuclease/exonuclease/phosphatase family protein</fullName>
    </submittedName>
</protein>
<dbReference type="EMBL" id="JADKGK010000020">
    <property type="protein sequence ID" value="MBL0004445.1"/>
    <property type="molecule type" value="Genomic_DNA"/>
</dbReference>
<sequence>MRWLDQATFLVAVVQAVVPVAGIVIVATTLLAAVSRRRRTALVGAIASVVVLVGAAPFVIPSGRAEPGPDDVVVMSSNLQYGRADAVALTERVRALDVDILVLLEVTPSAVDLLRAAGLEAMLPFVSGHPRAGADGTMIRSRFPLTELPTPTFPGEVNLSQPVARVDLPGTSSAPAGRPMLIRAVHPMPPTDPNLGFWRSALDGLATWAHSQPDGIPLVLAGDFNASADHPGYRQVADGLVDAHRAVGAGWVRTWPLGRRWLPPFVQIDHILARGLTVTGAGSEVIAGTDHALVWASWR</sequence>
<dbReference type="Gene3D" id="3.60.10.10">
    <property type="entry name" value="Endonuclease/exonuclease/phosphatase"/>
    <property type="match status" value="1"/>
</dbReference>
<organism evidence="3 5">
    <name type="scientific">Candidatus Phosphoribacter hodrii</name>
    <dbReference type="NCBI Taxonomy" id="2953743"/>
    <lineage>
        <taxon>Bacteria</taxon>
        <taxon>Bacillati</taxon>
        <taxon>Actinomycetota</taxon>
        <taxon>Actinomycetes</taxon>
        <taxon>Micrococcales</taxon>
        <taxon>Dermatophilaceae</taxon>
        <taxon>Candidatus Phosphoribacter</taxon>
    </lineage>
</organism>
<name>A0A935CG86_9MICO</name>
<keyword evidence="3" id="KW-0378">Hydrolase</keyword>
<evidence type="ECO:0000313" key="4">
    <source>
        <dbReference type="EMBL" id="MBL0004445.1"/>
    </source>
</evidence>
<reference evidence="3 5" key="1">
    <citation type="submission" date="2020-10" db="EMBL/GenBank/DDBJ databases">
        <title>Connecting structure to function with the recovery of over 1000 high-quality activated sludge metagenome-assembled genomes encoding full-length rRNA genes using long-read sequencing.</title>
        <authorList>
            <person name="Singleton C.M."/>
            <person name="Petriglieri F."/>
            <person name="Kristensen J.M."/>
            <person name="Kirkegaard R.H."/>
            <person name="Michaelsen T.Y."/>
            <person name="Andersen M.H."/>
            <person name="Karst S.M."/>
            <person name="Dueholm M.S."/>
            <person name="Nielsen P.H."/>
            <person name="Albertsen M."/>
        </authorList>
    </citation>
    <scope>NUCLEOTIDE SEQUENCE [LARGE SCALE GENOMIC DNA]</scope>
    <source>
        <strain evidence="3">AalE_18-Q3-R2-46_BAT3C.188</strain>
        <strain evidence="4">Ribe_18-Q3-R11-54_MAXAC.001</strain>
    </source>
</reference>
<feature type="transmembrane region" description="Helical" evidence="1">
    <location>
        <begin position="41"/>
        <end position="60"/>
    </location>
</feature>
<accession>A0A935CG86</accession>
<dbReference type="InterPro" id="IPR036691">
    <property type="entry name" value="Endo/exonu/phosph_ase_sf"/>
</dbReference>
<evidence type="ECO:0000256" key="1">
    <source>
        <dbReference type="SAM" id="Phobius"/>
    </source>
</evidence>
<keyword evidence="1" id="KW-1133">Transmembrane helix</keyword>
<dbReference type="Proteomes" id="UP000718281">
    <property type="component" value="Unassembled WGS sequence"/>
</dbReference>
<dbReference type="GO" id="GO:0004519">
    <property type="term" value="F:endonuclease activity"/>
    <property type="evidence" value="ECO:0007669"/>
    <property type="project" value="UniProtKB-KW"/>
</dbReference>
<dbReference type="Pfam" id="PF03372">
    <property type="entry name" value="Exo_endo_phos"/>
    <property type="match status" value="1"/>
</dbReference>
<gene>
    <name evidence="3" type="ORF">IPF40_12735</name>
    <name evidence="4" type="ORF">IPP00_10820</name>
</gene>
<evidence type="ECO:0000259" key="2">
    <source>
        <dbReference type="Pfam" id="PF03372"/>
    </source>
</evidence>
<keyword evidence="3" id="KW-0255">Endonuclease</keyword>
<dbReference type="InterPro" id="IPR005135">
    <property type="entry name" value="Endo/exonuclease/phosphatase"/>
</dbReference>
<keyword evidence="1" id="KW-0472">Membrane</keyword>
<keyword evidence="3" id="KW-0540">Nuclease</keyword>
<dbReference type="Proteomes" id="UP000886632">
    <property type="component" value="Unassembled WGS sequence"/>
</dbReference>
<comment type="caution">
    <text evidence="3">The sequence shown here is derived from an EMBL/GenBank/DDBJ whole genome shotgun (WGS) entry which is preliminary data.</text>
</comment>
<feature type="domain" description="Endonuclease/exonuclease/phosphatase" evidence="2">
    <location>
        <begin position="75"/>
        <end position="291"/>
    </location>
</feature>